<dbReference type="RefSeq" id="WP_257771274.1">
    <property type="nucleotide sequence ID" value="NZ_CP102480.1"/>
</dbReference>
<feature type="transmembrane region" description="Helical" evidence="8">
    <location>
        <begin position="177"/>
        <end position="210"/>
    </location>
</feature>
<organism evidence="9 10">
    <name type="scientific">Nisaea acidiphila</name>
    <dbReference type="NCBI Taxonomy" id="1862145"/>
    <lineage>
        <taxon>Bacteria</taxon>
        <taxon>Pseudomonadati</taxon>
        <taxon>Pseudomonadota</taxon>
        <taxon>Alphaproteobacteria</taxon>
        <taxon>Rhodospirillales</taxon>
        <taxon>Thalassobaculaceae</taxon>
        <taxon>Nisaea</taxon>
    </lineage>
</organism>
<dbReference type="PANTHER" id="PTHR30269:SF32">
    <property type="entry name" value="MEMBRANE TRANSPORTER PROTEIN-RELATED"/>
    <property type="match status" value="1"/>
</dbReference>
<sequence length="248" mass="25670">MPFDPETLVAIAATFFLAGTVKGVIGLGLPTVSLGVLTVLIDLPSAMALIIVPGFVTNVWQATVGGHGRALIRRIWPFLLTATVGIWPGAMVIGLVDVNLLSGLLGLLLIAYAATALFGLSLTLTERQSRTAGPLFGIPNGILTGMTGSFMVPGVLYLQGLGLGRDALVQAMGMLFMLSNVGLAVSLGGSGLLTADLGTASALGLIPALLGMAAGQRLRRGLSEKRFRQLFYAGVSLLGLFILLEAIR</sequence>
<dbReference type="InterPro" id="IPR002781">
    <property type="entry name" value="TM_pro_TauE-like"/>
</dbReference>
<gene>
    <name evidence="9" type="ORF">NUH88_08115</name>
</gene>
<dbReference type="Pfam" id="PF01925">
    <property type="entry name" value="TauE"/>
    <property type="match status" value="1"/>
</dbReference>
<feature type="transmembrane region" description="Helical" evidence="8">
    <location>
        <begin position="136"/>
        <end position="157"/>
    </location>
</feature>
<accession>A0A9J7B1V8</accession>
<proteinExistence type="inferred from homology"/>
<keyword evidence="3" id="KW-0813">Transport</keyword>
<evidence type="ECO:0000256" key="7">
    <source>
        <dbReference type="ARBA" id="ARBA00023136"/>
    </source>
</evidence>
<evidence type="ECO:0000256" key="2">
    <source>
        <dbReference type="ARBA" id="ARBA00009142"/>
    </source>
</evidence>
<evidence type="ECO:0000256" key="6">
    <source>
        <dbReference type="ARBA" id="ARBA00022989"/>
    </source>
</evidence>
<dbReference type="EMBL" id="CP102480">
    <property type="protein sequence ID" value="UUX51653.1"/>
    <property type="molecule type" value="Genomic_DNA"/>
</dbReference>
<reference evidence="9" key="1">
    <citation type="submission" date="2022-08" db="EMBL/GenBank/DDBJ databases">
        <title>Nisaea acidiphila sp. nov., isolated from a marine algal debris and emended description of the genus Nisaea Urios et al. 2008.</title>
        <authorList>
            <person name="Kwon K."/>
        </authorList>
    </citation>
    <scope>NUCLEOTIDE SEQUENCE</scope>
    <source>
        <strain evidence="9">MEBiC11861</strain>
    </source>
</reference>
<keyword evidence="6 8" id="KW-1133">Transmembrane helix</keyword>
<keyword evidence="7 8" id="KW-0472">Membrane</keyword>
<keyword evidence="10" id="KW-1185">Reference proteome</keyword>
<evidence type="ECO:0000256" key="3">
    <source>
        <dbReference type="ARBA" id="ARBA00022448"/>
    </source>
</evidence>
<protein>
    <recommendedName>
        <fullName evidence="8">Probable membrane transporter protein</fullName>
    </recommendedName>
</protein>
<dbReference type="KEGG" id="naci:NUH88_08115"/>
<feature type="transmembrane region" description="Helical" evidence="8">
    <location>
        <begin position="230"/>
        <end position="247"/>
    </location>
</feature>
<comment type="subcellular location">
    <subcellularLocation>
        <location evidence="1 8">Cell membrane</location>
        <topology evidence="1 8">Multi-pass membrane protein</topology>
    </subcellularLocation>
</comment>
<keyword evidence="4 8" id="KW-1003">Cell membrane</keyword>
<evidence type="ECO:0000256" key="5">
    <source>
        <dbReference type="ARBA" id="ARBA00022692"/>
    </source>
</evidence>
<evidence type="ECO:0000256" key="1">
    <source>
        <dbReference type="ARBA" id="ARBA00004651"/>
    </source>
</evidence>
<feature type="transmembrane region" description="Helical" evidence="8">
    <location>
        <begin position="33"/>
        <end position="56"/>
    </location>
</feature>
<dbReference type="Proteomes" id="UP001060336">
    <property type="component" value="Chromosome"/>
</dbReference>
<evidence type="ECO:0000313" key="9">
    <source>
        <dbReference type="EMBL" id="UUX51653.1"/>
    </source>
</evidence>
<dbReference type="InterPro" id="IPR052017">
    <property type="entry name" value="TSUP"/>
</dbReference>
<evidence type="ECO:0000313" key="10">
    <source>
        <dbReference type="Proteomes" id="UP001060336"/>
    </source>
</evidence>
<keyword evidence="5 8" id="KW-0812">Transmembrane</keyword>
<evidence type="ECO:0000256" key="8">
    <source>
        <dbReference type="RuleBase" id="RU363041"/>
    </source>
</evidence>
<evidence type="ECO:0000256" key="4">
    <source>
        <dbReference type="ARBA" id="ARBA00022475"/>
    </source>
</evidence>
<dbReference type="GO" id="GO:0005886">
    <property type="term" value="C:plasma membrane"/>
    <property type="evidence" value="ECO:0007669"/>
    <property type="project" value="UniProtKB-SubCell"/>
</dbReference>
<dbReference type="AlphaFoldDB" id="A0A9J7B1V8"/>
<comment type="similarity">
    <text evidence="2 8">Belongs to the 4-toluene sulfonate uptake permease (TSUP) (TC 2.A.102) family.</text>
</comment>
<feature type="transmembrane region" description="Helical" evidence="8">
    <location>
        <begin position="76"/>
        <end position="96"/>
    </location>
</feature>
<name>A0A9J7B1V8_9PROT</name>
<dbReference type="PANTHER" id="PTHR30269">
    <property type="entry name" value="TRANSMEMBRANE PROTEIN YFCA"/>
    <property type="match status" value="1"/>
</dbReference>
<feature type="transmembrane region" description="Helical" evidence="8">
    <location>
        <begin position="102"/>
        <end position="124"/>
    </location>
</feature>